<dbReference type="AlphaFoldDB" id="A0A8J9Z0T0"/>
<accession>A0A8J9Z0T0</accession>
<feature type="compositionally biased region" description="Pro residues" evidence="1">
    <location>
        <begin position="587"/>
        <end position="596"/>
    </location>
</feature>
<protein>
    <submittedName>
        <fullName evidence="2">Hypp7480 protein</fullName>
    </submittedName>
</protein>
<gene>
    <name evidence="2" type="primary">Hypp7480</name>
    <name evidence="2" type="ORF">BLAG_LOCUS7751</name>
</gene>
<evidence type="ECO:0000256" key="1">
    <source>
        <dbReference type="SAM" id="MobiDB-lite"/>
    </source>
</evidence>
<dbReference type="InterPro" id="IPR021109">
    <property type="entry name" value="Peptidase_aspartic_dom_sf"/>
</dbReference>
<dbReference type="Proteomes" id="UP000838412">
    <property type="component" value="Chromosome 14"/>
</dbReference>
<feature type="compositionally biased region" description="Basic and acidic residues" evidence="1">
    <location>
        <begin position="36"/>
        <end position="61"/>
    </location>
</feature>
<name>A0A8J9Z0T0_BRALA</name>
<dbReference type="Gene3D" id="2.40.70.10">
    <property type="entry name" value="Acid Proteases"/>
    <property type="match status" value="1"/>
</dbReference>
<dbReference type="CDD" id="cd00303">
    <property type="entry name" value="retropepsin_like"/>
    <property type="match status" value="1"/>
</dbReference>
<dbReference type="OrthoDB" id="10232055at2759"/>
<feature type="compositionally biased region" description="Polar residues" evidence="1">
    <location>
        <begin position="420"/>
        <end position="431"/>
    </location>
</feature>
<feature type="compositionally biased region" description="Polar residues" evidence="1">
    <location>
        <begin position="598"/>
        <end position="614"/>
    </location>
</feature>
<evidence type="ECO:0000313" key="2">
    <source>
        <dbReference type="EMBL" id="CAH1245411.1"/>
    </source>
</evidence>
<sequence length="614" mass="67452">MLPSAKKEQWRGRKTTSGTWRSNNNNFNQNPSPLQDPDRRWRTQDLPRRPKNQEPKRDKKICPICEQAGRQVFDHFLSACPYLPDEDKERSFARHVGAPPQQESGRGVKASASPNLEAFHKGAMVKILLDSGAESSMIRADEARRLGLCISPNNTDLTPIQADGRRLSAVGECCTTFYKKKVALQFDAIVVKDLVDPIIAGSPFLESNGLMINFSKHYIHLPNGSIFDYSTSTTQAQPRIHSISYSKNRTQHNLARSRRAASCSSVQVQEPKVMHLLHTTPVVNVVTNPAVTEQTNTRSLVHALERLSPAAKADTLPVKEKHLSPSADADTLPVKEKHLSPSADADTLPVKEKRLPPSADANRQVKGENQPSPASADVNRQVKGETQPSPASADVNRHVKGETQPSPASADVNRHVKGETQPSPASANANRQVKGENKSSPASADANRQVKGETQPSPVPLHQCSPTEGEAETKQTVVVYQHSPTQGITSTPQVKEGQHSNTDADTLRVSEECKTLPPFPNTLQIQEKCQSSPKAAALLDTLQVQLLYQSPRDCPPAPPDHLDRQHPRDHPLPTRAPDLPGYHHPAVRPPPEPPPRLLSQNPGHLRTYPQNFIS</sequence>
<reference evidence="2" key="1">
    <citation type="submission" date="2022-01" db="EMBL/GenBank/DDBJ databases">
        <authorList>
            <person name="Braso-Vives M."/>
        </authorList>
    </citation>
    <scope>NUCLEOTIDE SEQUENCE</scope>
</reference>
<feature type="region of interest" description="Disordered" evidence="1">
    <location>
        <begin position="486"/>
        <end position="508"/>
    </location>
</feature>
<feature type="region of interest" description="Disordered" evidence="1">
    <location>
        <begin position="550"/>
        <end position="614"/>
    </location>
</feature>
<feature type="region of interest" description="Disordered" evidence="1">
    <location>
        <begin position="1"/>
        <end position="62"/>
    </location>
</feature>
<dbReference type="EMBL" id="OV696699">
    <property type="protein sequence ID" value="CAH1245411.1"/>
    <property type="molecule type" value="Genomic_DNA"/>
</dbReference>
<organism evidence="2 3">
    <name type="scientific">Branchiostoma lanceolatum</name>
    <name type="common">Common lancelet</name>
    <name type="synonym">Amphioxus lanceolatum</name>
    <dbReference type="NCBI Taxonomy" id="7740"/>
    <lineage>
        <taxon>Eukaryota</taxon>
        <taxon>Metazoa</taxon>
        <taxon>Chordata</taxon>
        <taxon>Cephalochordata</taxon>
        <taxon>Leptocardii</taxon>
        <taxon>Amphioxiformes</taxon>
        <taxon>Branchiostomatidae</taxon>
        <taxon>Branchiostoma</taxon>
    </lineage>
</organism>
<feature type="compositionally biased region" description="Polar residues" evidence="1">
    <location>
        <begin position="486"/>
        <end position="504"/>
    </location>
</feature>
<feature type="compositionally biased region" description="Basic and acidic residues" evidence="1">
    <location>
        <begin position="1"/>
        <end position="11"/>
    </location>
</feature>
<feature type="compositionally biased region" description="Basic and acidic residues" evidence="1">
    <location>
        <begin position="560"/>
        <end position="572"/>
    </location>
</feature>
<evidence type="ECO:0000313" key="3">
    <source>
        <dbReference type="Proteomes" id="UP000838412"/>
    </source>
</evidence>
<feature type="region of interest" description="Disordered" evidence="1">
    <location>
        <begin position="312"/>
        <end position="473"/>
    </location>
</feature>
<keyword evidence="3" id="KW-1185">Reference proteome</keyword>
<dbReference type="SUPFAM" id="SSF50630">
    <property type="entry name" value="Acid proteases"/>
    <property type="match status" value="1"/>
</dbReference>
<proteinExistence type="predicted"/>